<feature type="compositionally biased region" description="Low complexity" evidence="1">
    <location>
        <begin position="109"/>
        <end position="119"/>
    </location>
</feature>
<organism evidence="2 3">
    <name type="scientific">Parachaetomium inaequale</name>
    <dbReference type="NCBI Taxonomy" id="2588326"/>
    <lineage>
        <taxon>Eukaryota</taxon>
        <taxon>Fungi</taxon>
        <taxon>Dikarya</taxon>
        <taxon>Ascomycota</taxon>
        <taxon>Pezizomycotina</taxon>
        <taxon>Sordariomycetes</taxon>
        <taxon>Sordariomycetidae</taxon>
        <taxon>Sordariales</taxon>
        <taxon>Chaetomiaceae</taxon>
        <taxon>Parachaetomium</taxon>
    </lineage>
</organism>
<protein>
    <submittedName>
        <fullName evidence="2">Uncharacterized protein</fullName>
    </submittedName>
</protein>
<gene>
    <name evidence="2" type="ORF">C8A01DRAFT_35370</name>
</gene>
<feature type="region of interest" description="Disordered" evidence="1">
    <location>
        <begin position="134"/>
        <end position="217"/>
    </location>
</feature>
<evidence type="ECO:0000313" key="2">
    <source>
        <dbReference type="EMBL" id="KAK4040607.1"/>
    </source>
</evidence>
<dbReference type="EMBL" id="MU854373">
    <property type="protein sequence ID" value="KAK4040607.1"/>
    <property type="molecule type" value="Genomic_DNA"/>
</dbReference>
<dbReference type="AlphaFoldDB" id="A0AAN6PH19"/>
<feature type="region of interest" description="Disordered" evidence="1">
    <location>
        <begin position="102"/>
        <end position="122"/>
    </location>
</feature>
<keyword evidence="3" id="KW-1185">Reference proteome</keyword>
<evidence type="ECO:0000313" key="3">
    <source>
        <dbReference type="Proteomes" id="UP001303115"/>
    </source>
</evidence>
<feature type="region of interest" description="Disordered" evidence="1">
    <location>
        <begin position="1"/>
        <end position="42"/>
    </location>
</feature>
<name>A0AAN6PH19_9PEZI</name>
<dbReference type="Proteomes" id="UP001303115">
    <property type="component" value="Unassembled WGS sequence"/>
</dbReference>
<reference evidence="3" key="1">
    <citation type="journal article" date="2023" name="Mol. Phylogenet. Evol.">
        <title>Genome-scale phylogeny and comparative genomics of the fungal order Sordariales.</title>
        <authorList>
            <person name="Hensen N."/>
            <person name="Bonometti L."/>
            <person name="Westerberg I."/>
            <person name="Brannstrom I.O."/>
            <person name="Guillou S."/>
            <person name="Cros-Aarteil S."/>
            <person name="Calhoun S."/>
            <person name="Haridas S."/>
            <person name="Kuo A."/>
            <person name="Mondo S."/>
            <person name="Pangilinan J."/>
            <person name="Riley R."/>
            <person name="LaButti K."/>
            <person name="Andreopoulos B."/>
            <person name="Lipzen A."/>
            <person name="Chen C."/>
            <person name="Yan M."/>
            <person name="Daum C."/>
            <person name="Ng V."/>
            <person name="Clum A."/>
            <person name="Steindorff A."/>
            <person name="Ohm R.A."/>
            <person name="Martin F."/>
            <person name="Silar P."/>
            <person name="Natvig D.O."/>
            <person name="Lalanne C."/>
            <person name="Gautier V."/>
            <person name="Ament-Velasquez S.L."/>
            <person name="Kruys A."/>
            <person name="Hutchinson M.I."/>
            <person name="Powell A.J."/>
            <person name="Barry K."/>
            <person name="Miller A.N."/>
            <person name="Grigoriev I.V."/>
            <person name="Debuchy R."/>
            <person name="Gladieux P."/>
            <person name="Hiltunen Thoren M."/>
            <person name="Johannesson H."/>
        </authorList>
    </citation>
    <scope>NUCLEOTIDE SEQUENCE [LARGE SCALE GENOMIC DNA]</scope>
    <source>
        <strain evidence="3">CBS 284.82</strain>
    </source>
</reference>
<evidence type="ECO:0000256" key="1">
    <source>
        <dbReference type="SAM" id="MobiDB-lite"/>
    </source>
</evidence>
<sequence>MTPSTTAGYALAPDTNPGSDDSDLPDVVATRGAHLEPRPPTPTCSRVDGGNFHAILYAKLSAVASQQEWRYSAYGNEVAEKWRMGHTPTVTKWAARHAAETQVKKMMAPSGTPSPSSSPDVNPYLEKLLLQEQARDRVRSRQPPRASEMPSPSDAEQEDTAAASNPHLTEARGMETPPSGESVNSSPDNRVIRTQQRANTMDSLDGPEVPASESRASMNKRLREEQLRLASSVSETILGGSFLP</sequence>
<feature type="compositionally biased region" description="Polar residues" evidence="1">
    <location>
        <begin position="179"/>
        <end position="202"/>
    </location>
</feature>
<proteinExistence type="predicted"/>
<comment type="caution">
    <text evidence="2">The sequence shown here is derived from an EMBL/GenBank/DDBJ whole genome shotgun (WGS) entry which is preliminary data.</text>
</comment>
<accession>A0AAN6PH19</accession>